<organism evidence="2">
    <name type="scientific">Pelagomonas calceolata</name>
    <dbReference type="NCBI Taxonomy" id="35677"/>
    <lineage>
        <taxon>Eukaryota</taxon>
        <taxon>Sar</taxon>
        <taxon>Stramenopiles</taxon>
        <taxon>Ochrophyta</taxon>
        <taxon>Pelagophyceae</taxon>
        <taxon>Pelagomonadales</taxon>
        <taxon>Pelagomonadaceae</taxon>
        <taxon>Pelagomonas</taxon>
    </lineage>
</organism>
<sequence length="117" mass="12679">MAQGLRAKPKKKQNPKKKPLTKRQRTGAAAKKTVRRKHHDSATKMINASVEKRVAGAAARGGQHFELGTVSDASKAACAEQRAAGKTSKKARRLEKAAEKAKAVAARQASERAYSWM</sequence>
<dbReference type="EMBL" id="HBIW01022733">
    <property type="protein sequence ID" value="CAE0704151.1"/>
    <property type="molecule type" value="Transcribed_RNA"/>
</dbReference>
<proteinExistence type="predicted"/>
<dbReference type="AlphaFoldDB" id="A0A7S4A5C8"/>
<protein>
    <submittedName>
        <fullName evidence="2">Uncharacterized protein</fullName>
    </submittedName>
</protein>
<feature type="compositionally biased region" description="Basic residues" evidence="1">
    <location>
        <begin position="7"/>
        <end position="25"/>
    </location>
</feature>
<reference evidence="2" key="1">
    <citation type="submission" date="2021-01" db="EMBL/GenBank/DDBJ databases">
        <authorList>
            <person name="Corre E."/>
            <person name="Pelletier E."/>
            <person name="Niang G."/>
            <person name="Scheremetjew M."/>
            <person name="Finn R."/>
            <person name="Kale V."/>
            <person name="Holt S."/>
            <person name="Cochrane G."/>
            <person name="Meng A."/>
            <person name="Brown T."/>
            <person name="Cohen L."/>
        </authorList>
    </citation>
    <scope>NUCLEOTIDE SEQUENCE</scope>
    <source>
        <strain evidence="2">CCMP1756</strain>
    </source>
</reference>
<evidence type="ECO:0000313" key="2">
    <source>
        <dbReference type="EMBL" id="CAE0704151.1"/>
    </source>
</evidence>
<gene>
    <name evidence="2" type="ORF">PCAL00307_LOCUS19599</name>
</gene>
<evidence type="ECO:0000256" key="1">
    <source>
        <dbReference type="SAM" id="MobiDB-lite"/>
    </source>
</evidence>
<feature type="region of interest" description="Disordered" evidence="1">
    <location>
        <begin position="1"/>
        <end position="41"/>
    </location>
</feature>
<accession>A0A7S4A5C8</accession>
<name>A0A7S4A5C8_9STRA</name>